<protein>
    <submittedName>
        <fullName evidence="2">Uncharacterized protein</fullName>
    </submittedName>
</protein>
<feature type="region of interest" description="Disordered" evidence="1">
    <location>
        <begin position="139"/>
        <end position="165"/>
    </location>
</feature>
<feature type="compositionally biased region" description="Low complexity" evidence="1">
    <location>
        <begin position="405"/>
        <end position="414"/>
    </location>
</feature>
<evidence type="ECO:0000256" key="1">
    <source>
        <dbReference type="SAM" id="MobiDB-lite"/>
    </source>
</evidence>
<reference evidence="2 3" key="1">
    <citation type="submission" date="2018-05" db="EMBL/GenBank/DDBJ databases">
        <title>Genome sequencing and assembly of the regulated plant pathogen Lachnellula willkommii and related sister species for the development of diagnostic species identification markers.</title>
        <authorList>
            <person name="Giroux E."/>
            <person name="Bilodeau G."/>
        </authorList>
    </citation>
    <scope>NUCLEOTIDE SEQUENCE [LARGE SCALE GENOMIC DNA]</scope>
    <source>
        <strain evidence="2 3">CBS 185.66</strain>
    </source>
</reference>
<proteinExistence type="predicted"/>
<feature type="compositionally biased region" description="Polar residues" evidence="1">
    <location>
        <begin position="483"/>
        <end position="503"/>
    </location>
</feature>
<gene>
    <name evidence="2" type="ORF">LHYA1_G000677</name>
</gene>
<feature type="region of interest" description="Disordered" evidence="1">
    <location>
        <begin position="474"/>
        <end position="503"/>
    </location>
</feature>
<organism evidence="2 3">
    <name type="scientific">Lachnellula hyalina</name>
    <dbReference type="NCBI Taxonomy" id="1316788"/>
    <lineage>
        <taxon>Eukaryota</taxon>
        <taxon>Fungi</taxon>
        <taxon>Dikarya</taxon>
        <taxon>Ascomycota</taxon>
        <taxon>Pezizomycotina</taxon>
        <taxon>Leotiomycetes</taxon>
        <taxon>Helotiales</taxon>
        <taxon>Lachnaceae</taxon>
        <taxon>Lachnellula</taxon>
    </lineage>
</organism>
<dbReference type="OrthoDB" id="3642840at2759"/>
<dbReference type="GeneID" id="41980875"/>
<dbReference type="AlphaFoldDB" id="A0A8H8R810"/>
<sequence length="503" mass="56915">MNWATVAPETRLYKGKNLFRWDDSPGLEHHCGICQTPLHNSRAKTSCIGKHVEPCYRFHQQLHFNGKSHECFGCNSSDEMHHNRHKEILRITRQITALDEASSSSFKKLKARKESFWDSYITTNTSTITDTSSETFSIEQKVTRKERKKAKKSGNGTSKDRRSVEAFPQEEVDFISEAIHSTIHESKGAWEGTYNYTKSDSLLLPDNNSSVEEEATEDEDLDVLTKKSDSLSVKAPYDMTPRQRKIIKTFHTPINHSSFGGGSRKYTPNRGMGSDLFDGVDPLIFFRLNVEVVNPLVSSKARKDLVTKLVAAVKEDINIIFREDKETAMREEGFWRWAGKPAYDYIKNTREDFDWATGQKKGSSRREDLADEEMSIAEEFEGIKIVVEPTPLLPQRLPPVEDFYAAKTPTPQTPKKAKRRVQPTPNPLLDEEENENATEVRFGKTFASVVKVLAPEPKPVISFPKEDAALGWATVSRHKKSNSKSSGSTAGHTRATSRTITVR</sequence>
<name>A0A8H8R810_9HELO</name>
<feature type="region of interest" description="Disordered" evidence="1">
    <location>
        <begin position="405"/>
        <end position="436"/>
    </location>
</feature>
<dbReference type="RefSeq" id="XP_031008967.1">
    <property type="nucleotide sequence ID" value="XM_031145668.1"/>
</dbReference>
<dbReference type="EMBL" id="QGMH01000009">
    <property type="protein sequence ID" value="TVY30181.1"/>
    <property type="molecule type" value="Genomic_DNA"/>
</dbReference>
<keyword evidence="3" id="KW-1185">Reference proteome</keyword>
<evidence type="ECO:0000313" key="2">
    <source>
        <dbReference type="EMBL" id="TVY30181.1"/>
    </source>
</evidence>
<evidence type="ECO:0000313" key="3">
    <source>
        <dbReference type="Proteomes" id="UP000431533"/>
    </source>
</evidence>
<comment type="caution">
    <text evidence="2">The sequence shown here is derived from an EMBL/GenBank/DDBJ whole genome shotgun (WGS) entry which is preliminary data.</text>
</comment>
<accession>A0A8H8R810</accession>
<dbReference type="Proteomes" id="UP000431533">
    <property type="component" value="Unassembled WGS sequence"/>
</dbReference>